<gene>
    <name evidence="1" type="ORF">A3D04_04215</name>
</gene>
<protein>
    <submittedName>
        <fullName evidence="1">Uncharacterized protein</fullName>
    </submittedName>
</protein>
<organism evidence="1 2">
    <name type="scientific">Candidatus Curtissbacteria bacterium RIFCSPHIGHO2_02_FULL_40_16b</name>
    <dbReference type="NCBI Taxonomy" id="1797714"/>
    <lineage>
        <taxon>Bacteria</taxon>
        <taxon>Candidatus Curtissiibacteriota</taxon>
    </lineage>
</organism>
<accession>A0A1F5GA21</accession>
<name>A0A1F5GA21_9BACT</name>
<evidence type="ECO:0000313" key="2">
    <source>
        <dbReference type="Proteomes" id="UP000177369"/>
    </source>
</evidence>
<evidence type="ECO:0000313" key="1">
    <source>
        <dbReference type="EMBL" id="OGD88733.1"/>
    </source>
</evidence>
<sequence>MVERDVQGEVEFWQGHSLEDNCPWQKTEESLFDKVHLLFTWSHINQAFYTLARFVRTNEGIPIKRLVHGEQLKLSGLPKGTIIRFSRDACWRQHFSYKTVSYEDEWGILTQEKLRGKFRDVIVGFSAEHLEDYYPPVYIPHMIYGDLIIGEVVHRRRIESNDPLLKPFKLDRRQTLRRTNWLEVWKFGKEVRVKEKQYAPDAQSLLNPGLTKPN</sequence>
<dbReference type="AlphaFoldDB" id="A0A1F5GA21"/>
<dbReference type="EMBL" id="MFBD01000018">
    <property type="protein sequence ID" value="OGD88733.1"/>
    <property type="molecule type" value="Genomic_DNA"/>
</dbReference>
<comment type="caution">
    <text evidence="1">The sequence shown here is derived from an EMBL/GenBank/DDBJ whole genome shotgun (WGS) entry which is preliminary data.</text>
</comment>
<reference evidence="1 2" key="1">
    <citation type="journal article" date="2016" name="Nat. Commun.">
        <title>Thousands of microbial genomes shed light on interconnected biogeochemical processes in an aquifer system.</title>
        <authorList>
            <person name="Anantharaman K."/>
            <person name="Brown C.T."/>
            <person name="Hug L.A."/>
            <person name="Sharon I."/>
            <person name="Castelle C.J."/>
            <person name="Probst A.J."/>
            <person name="Thomas B.C."/>
            <person name="Singh A."/>
            <person name="Wilkins M.J."/>
            <person name="Karaoz U."/>
            <person name="Brodie E.L."/>
            <person name="Williams K.H."/>
            <person name="Hubbard S.S."/>
            <person name="Banfield J.F."/>
        </authorList>
    </citation>
    <scope>NUCLEOTIDE SEQUENCE [LARGE SCALE GENOMIC DNA]</scope>
</reference>
<proteinExistence type="predicted"/>
<dbReference type="STRING" id="1797714.A3D04_04215"/>
<dbReference type="Proteomes" id="UP000177369">
    <property type="component" value="Unassembled WGS sequence"/>
</dbReference>